<organism evidence="1 2">
    <name type="scientific">Leeia speluncae</name>
    <dbReference type="NCBI Taxonomy" id="2884804"/>
    <lineage>
        <taxon>Bacteria</taxon>
        <taxon>Pseudomonadati</taxon>
        <taxon>Pseudomonadota</taxon>
        <taxon>Betaproteobacteria</taxon>
        <taxon>Neisseriales</taxon>
        <taxon>Leeiaceae</taxon>
        <taxon>Leeia</taxon>
    </lineage>
</organism>
<protein>
    <submittedName>
        <fullName evidence="1">Uncharacterized protein</fullName>
    </submittedName>
</protein>
<gene>
    <name evidence="1" type="ORF">LIN78_11945</name>
</gene>
<sequence>MVKFPDLNKSLPELQDEAAAAGGILQHNLKTGQAIIADFIVSGFRPLPVVFKS</sequence>
<dbReference type="Proteomes" id="UP001165395">
    <property type="component" value="Unassembled WGS sequence"/>
</dbReference>
<name>A0ABS8D8I5_9NEIS</name>
<evidence type="ECO:0000313" key="2">
    <source>
        <dbReference type="Proteomes" id="UP001165395"/>
    </source>
</evidence>
<accession>A0ABS8D8I5</accession>
<dbReference type="EMBL" id="JAJBZT010000006">
    <property type="protein sequence ID" value="MCB6184256.1"/>
    <property type="molecule type" value="Genomic_DNA"/>
</dbReference>
<evidence type="ECO:0000313" key="1">
    <source>
        <dbReference type="EMBL" id="MCB6184256.1"/>
    </source>
</evidence>
<comment type="caution">
    <text evidence="1">The sequence shown here is derived from an EMBL/GenBank/DDBJ whole genome shotgun (WGS) entry which is preliminary data.</text>
</comment>
<keyword evidence="2" id="KW-1185">Reference proteome</keyword>
<dbReference type="RefSeq" id="WP_227181068.1">
    <property type="nucleotide sequence ID" value="NZ_JAJBZT010000006.1"/>
</dbReference>
<reference evidence="1" key="1">
    <citation type="submission" date="2021-10" db="EMBL/GenBank/DDBJ databases">
        <title>The complete genome sequence of Leeia sp. TBRC 13508.</title>
        <authorList>
            <person name="Charoenyingcharoen P."/>
            <person name="Yukphan P."/>
        </authorList>
    </citation>
    <scope>NUCLEOTIDE SEQUENCE</scope>
    <source>
        <strain evidence="1">TBRC 13508</strain>
    </source>
</reference>
<proteinExistence type="predicted"/>